<evidence type="ECO:0000313" key="2">
    <source>
        <dbReference type="Proteomes" id="UP000186922"/>
    </source>
</evidence>
<dbReference type="OrthoDB" id="444135at2759"/>
<comment type="caution">
    <text evidence="1">The sequence shown here is derived from an EMBL/GenBank/DDBJ whole genome shotgun (WGS) entry which is preliminary data.</text>
</comment>
<dbReference type="Gene3D" id="3.40.50.1820">
    <property type="entry name" value="alpha/beta hydrolase"/>
    <property type="match status" value="1"/>
</dbReference>
<dbReference type="PANTHER" id="PTHR32268">
    <property type="entry name" value="HOMOSERINE O-ACETYLTRANSFERASE"/>
    <property type="match status" value="1"/>
</dbReference>
<accession>A0A1D1W5F5</accession>
<keyword evidence="2" id="KW-1185">Reference proteome</keyword>
<reference evidence="1 2" key="1">
    <citation type="journal article" date="2016" name="Nat. Commun.">
        <title>Extremotolerant tardigrade genome and improved radiotolerance of human cultured cells by tardigrade-unique protein.</title>
        <authorList>
            <person name="Hashimoto T."/>
            <person name="Horikawa D.D."/>
            <person name="Saito Y."/>
            <person name="Kuwahara H."/>
            <person name="Kozuka-Hata H."/>
            <person name="Shin-I T."/>
            <person name="Minakuchi Y."/>
            <person name="Ohishi K."/>
            <person name="Motoyama A."/>
            <person name="Aizu T."/>
            <person name="Enomoto A."/>
            <person name="Kondo K."/>
            <person name="Tanaka S."/>
            <person name="Hara Y."/>
            <person name="Koshikawa S."/>
            <person name="Sagara H."/>
            <person name="Miura T."/>
            <person name="Yokobori S."/>
            <person name="Miyagawa K."/>
            <person name="Suzuki Y."/>
            <person name="Kubo T."/>
            <person name="Oyama M."/>
            <person name="Kohara Y."/>
            <person name="Fujiyama A."/>
            <person name="Arakawa K."/>
            <person name="Katayama T."/>
            <person name="Toyoda A."/>
            <person name="Kunieda T."/>
        </authorList>
    </citation>
    <scope>NUCLEOTIDE SEQUENCE [LARGE SCALE GENOMIC DNA]</scope>
    <source>
        <strain evidence="1 2">YOKOZUNA-1</strain>
    </source>
</reference>
<dbReference type="EMBL" id="BDGG01000018">
    <property type="protein sequence ID" value="GAV08697.1"/>
    <property type="molecule type" value="Genomic_DNA"/>
</dbReference>
<proteinExistence type="predicted"/>
<dbReference type="GO" id="GO:0006535">
    <property type="term" value="P:cysteine biosynthetic process from serine"/>
    <property type="evidence" value="ECO:0007669"/>
    <property type="project" value="TreeGrafter"/>
</dbReference>
<dbReference type="GO" id="GO:0004414">
    <property type="term" value="F:homoserine O-acetyltransferase activity"/>
    <property type="evidence" value="ECO:0007669"/>
    <property type="project" value="TreeGrafter"/>
</dbReference>
<protein>
    <submittedName>
        <fullName evidence="1">Uncharacterized protein</fullName>
    </submittedName>
</protein>
<dbReference type="Proteomes" id="UP000186922">
    <property type="component" value="Unassembled WGS sequence"/>
</dbReference>
<gene>
    <name evidence="1" type="primary">RvY_18354-1</name>
    <name evidence="1" type="synonym">RvY_18354.1</name>
    <name evidence="1" type="ORF">RvY_18354</name>
</gene>
<dbReference type="GO" id="GO:0009092">
    <property type="term" value="P:homoserine metabolic process"/>
    <property type="evidence" value="ECO:0007669"/>
    <property type="project" value="TreeGrafter"/>
</dbReference>
<sequence length="236" mass="25712">MMAQNLLQVLRDGARLATQRGSVRASGTASERLLTFAGSACHRWACRTAGIRAHSTNFRGSATEFPCTIVTTPKGPEPQYERVNTGYQTFTLPEPFHCQYNKGLLPEVHIAYETWGKLNQARDNAVLVFTGLSASSHARSQSENPLPGWWEEFVGPGKALNTSEFFVICANHIGGCYGSTGPSSINLLTGQPYATTFPIISVEAHLPGYQLFLEKLTGFEQSRGGVALPKTRGTLF</sequence>
<evidence type="ECO:0000313" key="1">
    <source>
        <dbReference type="EMBL" id="GAV08697.1"/>
    </source>
</evidence>
<dbReference type="SUPFAM" id="SSF53474">
    <property type="entry name" value="alpha/beta-Hydrolases"/>
    <property type="match status" value="1"/>
</dbReference>
<dbReference type="InterPro" id="IPR008220">
    <property type="entry name" value="HAT_MetX-like"/>
</dbReference>
<dbReference type="GO" id="GO:0009086">
    <property type="term" value="P:methionine biosynthetic process"/>
    <property type="evidence" value="ECO:0007669"/>
    <property type="project" value="TreeGrafter"/>
</dbReference>
<dbReference type="PANTHER" id="PTHR32268:SF16">
    <property type="entry name" value="SERINE O-SUCCINYLTRANSFERASE"/>
    <property type="match status" value="1"/>
</dbReference>
<dbReference type="GO" id="GO:0005739">
    <property type="term" value="C:mitochondrion"/>
    <property type="evidence" value="ECO:0007669"/>
    <property type="project" value="TreeGrafter"/>
</dbReference>
<name>A0A1D1W5F5_RAMVA</name>
<dbReference type="InterPro" id="IPR029058">
    <property type="entry name" value="AB_hydrolase_fold"/>
</dbReference>
<dbReference type="GO" id="GO:0009001">
    <property type="term" value="F:serine O-acetyltransferase activity"/>
    <property type="evidence" value="ECO:0007669"/>
    <property type="project" value="TreeGrafter"/>
</dbReference>
<dbReference type="AlphaFoldDB" id="A0A1D1W5F5"/>
<organism evidence="1 2">
    <name type="scientific">Ramazzottius varieornatus</name>
    <name type="common">Water bear</name>
    <name type="synonym">Tardigrade</name>
    <dbReference type="NCBI Taxonomy" id="947166"/>
    <lineage>
        <taxon>Eukaryota</taxon>
        <taxon>Metazoa</taxon>
        <taxon>Ecdysozoa</taxon>
        <taxon>Tardigrada</taxon>
        <taxon>Eutardigrada</taxon>
        <taxon>Parachela</taxon>
        <taxon>Hypsibioidea</taxon>
        <taxon>Ramazzottiidae</taxon>
        <taxon>Ramazzottius</taxon>
    </lineage>
</organism>
<dbReference type="STRING" id="947166.A0A1D1W5F5"/>